<evidence type="ECO:0000313" key="2">
    <source>
        <dbReference type="Proteomes" id="UP000025061"/>
    </source>
</evidence>
<accession>A0A059FWV6</accession>
<protein>
    <submittedName>
        <fullName evidence="1">Uncharacterized protein</fullName>
    </submittedName>
</protein>
<organism evidence="1 2">
    <name type="scientific">Hyphomonas hirschiana VP5</name>
    <dbReference type="NCBI Taxonomy" id="1280951"/>
    <lineage>
        <taxon>Bacteria</taxon>
        <taxon>Pseudomonadati</taxon>
        <taxon>Pseudomonadota</taxon>
        <taxon>Alphaproteobacteria</taxon>
        <taxon>Hyphomonadales</taxon>
        <taxon>Hyphomonadaceae</taxon>
        <taxon>Hyphomonas</taxon>
    </lineage>
</organism>
<comment type="caution">
    <text evidence="1">The sequence shown here is derived from an EMBL/GenBank/DDBJ whole genome shotgun (WGS) entry which is preliminary data.</text>
</comment>
<evidence type="ECO:0000313" key="1">
    <source>
        <dbReference type="EMBL" id="KCZ95195.1"/>
    </source>
</evidence>
<dbReference type="EMBL" id="ARYI01000004">
    <property type="protein sequence ID" value="KCZ95195.1"/>
    <property type="molecule type" value="Genomic_DNA"/>
</dbReference>
<name>A0A059FWV6_9PROT</name>
<dbReference type="OrthoDB" id="7619860at2"/>
<dbReference type="PATRIC" id="fig|1280951.3.peg.1207"/>
<dbReference type="Proteomes" id="UP000025061">
    <property type="component" value="Unassembled WGS sequence"/>
</dbReference>
<gene>
    <name evidence="1" type="ORF">HHI_05979</name>
</gene>
<dbReference type="RefSeq" id="WP_011647404.1">
    <property type="nucleotide sequence ID" value="NZ_ARYI01000004.1"/>
</dbReference>
<proteinExistence type="predicted"/>
<keyword evidence="2" id="KW-1185">Reference proteome</keyword>
<sequence>MSIAVISEVQIAAAHDGDAELLVTLKYENGGTTLVTLDEYAVRALFDSCGTTVPEKLIGASWEHVRDALIASSQRYAGASATGH</sequence>
<dbReference type="AlphaFoldDB" id="A0A059FWV6"/>
<reference evidence="1 2" key="1">
    <citation type="submission" date="2013-04" db="EMBL/GenBank/DDBJ databases">
        <title>Hyphomonas hirschiana VP5 Genome Sequencing.</title>
        <authorList>
            <person name="Lai Q."/>
            <person name="Shao Z."/>
        </authorList>
    </citation>
    <scope>NUCLEOTIDE SEQUENCE [LARGE SCALE GENOMIC DNA]</scope>
    <source>
        <strain evidence="1 2">VP5</strain>
    </source>
</reference>